<dbReference type="Pfam" id="PF25137">
    <property type="entry name" value="ADH_Fe_C"/>
    <property type="match status" value="1"/>
</dbReference>
<organism evidence="7 8">
    <name type="scientific">Marinobacter panjinensis</name>
    <dbReference type="NCBI Taxonomy" id="2576384"/>
    <lineage>
        <taxon>Bacteria</taxon>
        <taxon>Pseudomonadati</taxon>
        <taxon>Pseudomonadota</taxon>
        <taxon>Gammaproteobacteria</taxon>
        <taxon>Pseudomonadales</taxon>
        <taxon>Marinobacteraceae</taxon>
        <taxon>Marinobacter</taxon>
    </lineage>
</organism>
<dbReference type="InterPro" id="IPR001670">
    <property type="entry name" value="ADH_Fe/GldA"/>
</dbReference>
<dbReference type="RefSeq" id="WP_137438024.1">
    <property type="nucleotide sequence ID" value="NZ_JANRHC010000007.1"/>
</dbReference>
<keyword evidence="4" id="KW-0520">NAD</keyword>
<evidence type="ECO:0000259" key="5">
    <source>
        <dbReference type="Pfam" id="PF00465"/>
    </source>
</evidence>
<dbReference type="GO" id="GO:0017000">
    <property type="term" value="P:antibiotic biosynthetic process"/>
    <property type="evidence" value="ECO:0007669"/>
    <property type="project" value="InterPro"/>
</dbReference>
<comment type="caution">
    <text evidence="7">The sequence shown here is derived from an EMBL/GenBank/DDBJ whole genome shotgun (WGS) entry which is preliminary data.</text>
</comment>
<proteinExistence type="inferred from homology"/>
<keyword evidence="8" id="KW-1185">Reference proteome</keyword>
<dbReference type="EMBL" id="SZYH01000003">
    <property type="protein sequence ID" value="TKV63340.1"/>
    <property type="molecule type" value="Genomic_DNA"/>
</dbReference>
<keyword evidence="3" id="KW-0560">Oxidoreductase</keyword>
<dbReference type="GO" id="GO:0046872">
    <property type="term" value="F:metal ion binding"/>
    <property type="evidence" value="ECO:0007669"/>
    <property type="project" value="InterPro"/>
</dbReference>
<dbReference type="PROSITE" id="PS00913">
    <property type="entry name" value="ADH_IRON_1"/>
    <property type="match status" value="1"/>
</dbReference>
<evidence type="ECO:0000256" key="1">
    <source>
        <dbReference type="ARBA" id="ARBA00001962"/>
    </source>
</evidence>
<dbReference type="Gene3D" id="3.40.50.1970">
    <property type="match status" value="1"/>
</dbReference>
<evidence type="ECO:0000259" key="6">
    <source>
        <dbReference type="Pfam" id="PF25137"/>
    </source>
</evidence>
<dbReference type="Gene3D" id="1.20.1090.10">
    <property type="entry name" value="Dehydroquinate synthase-like - alpha domain"/>
    <property type="match status" value="1"/>
</dbReference>
<feature type="domain" description="Fe-containing alcohol dehydrogenase-like C-terminal" evidence="6">
    <location>
        <begin position="187"/>
        <end position="308"/>
    </location>
</feature>
<dbReference type="InterPro" id="IPR056798">
    <property type="entry name" value="ADH_Fe_C"/>
</dbReference>
<accession>A0A4U6QRD6</accession>
<feature type="domain" description="Alcohol dehydrogenase iron-type/glycerol dehydrogenase GldA" evidence="5">
    <location>
        <begin position="9"/>
        <end position="176"/>
    </location>
</feature>
<evidence type="ECO:0000313" key="7">
    <source>
        <dbReference type="EMBL" id="TKV63340.1"/>
    </source>
</evidence>
<dbReference type="FunFam" id="3.40.50.1970:FF:000003">
    <property type="entry name" value="Alcohol dehydrogenase, iron-containing"/>
    <property type="match status" value="1"/>
</dbReference>
<dbReference type="CDD" id="cd08182">
    <property type="entry name" value="HEPD"/>
    <property type="match status" value="1"/>
</dbReference>
<sequence>MTHWSHYNPVTIHAGPGAFDKLGDLASAGQWLLVTTAGFTRRGVTDRVRALVGTDRLSVFDEVTPNPDLDHLDSVAASLKATPLDGIIALGGGSAIDAAKVLAVILKSDIDAPLDHILRGNKAQAWTDKLPLIAVPTTAGTGAEVTPFATVWDHTANKKYSVTGDRTFPDYAILDPQLTLSLPEDETLYTALDTISHALESLWNKNRTVISETYALRALALANDALPALLATPDNLDQRERMQQASMLAGLAICTTRTAIAHAISYPMTLHYGIPHGLACSFTLPGILQRYIPTLQEGPERQAMEMTLRTLESADLMQRVSKYLGGDDPSQYLGEMFQPDRAGNFSRPIDQDILRDLLSNTPY</sequence>
<protein>
    <submittedName>
        <fullName evidence="7">Phosphonoacetaldehyde reductase</fullName>
    </submittedName>
</protein>
<evidence type="ECO:0000313" key="8">
    <source>
        <dbReference type="Proteomes" id="UP000308488"/>
    </source>
</evidence>
<dbReference type="InterPro" id="IPR039697">
    <property type="entry name" value="Alcohol_dehydrogenase_Fe"/>
</dbReference>
<dbReference type="InterPro" id="IPR018211">
    <property type="entry name" value="ADH_Fe_CS"/>
</dbReference>
<dbReference type="PANTHER" id="PTHR11496:SF102">
    <property type="entry name" value="ALCOHOL DEHYDROGENASE 4"/>
    <property type="match status" value="1"/>
</dbReference>
<dbReference type="InterPro" id="IPR035873">
    <property type="entry name" value="PhpC"/>
</dbReference>
<evidence type="ECO:0000256" key="2">
    <source>
        <dbReference type="ARBA" id="ARBA00007358"/>
    </source>
</evidence>
<comment type="cofactor">
    <cofactor evidence="1">
        <name>Fe cation</name>
        <dbReference type="ChEBI" id="CHEBI:24875"/>
    </cofactor>
</comment>
<comment type="similarity">
    <text evidence="2">Belongs to the iron-containing alcohol dehydrogenase family.</text>
</comment>
<dbReference type="Pfam" id="PF00465">
    <property type="entry name" value="Fe-ADH"/>
    <property type="match status" value="1"/>
</dbReference>
<reference evidence="7 8" key="1">
    <citation type="submission" date="2019-05" db="EMBL/GenBank/DDBJ databases">
        <title>Marinobacter panjinensis sp. nov., a moderately halophilic bacterium isolated from sea tidal flat environment.</title>
        <authorList>
            <person name="Yang W."/>
            <person name="An M."/>
            <person name="He W."/>
            <person name="Luo X."/>
            <person name="Zhu L."/>
            <person name="Chen G."/>
            <person name="Zhang Y."/>
            <person name="Wang Y."/>
        </authorList>
    </citation>
    <scope>NUCLEOTIDE SEQUENCE [LARGE SCALE GENOMIC DNA]</scope>
    <source>
        <strain evidence="7 8">PJ-16</strain>
    </source>
</reference>
<dbReference type="OrthoDB" id="9815791at2"/>
<gene>
    <name evidence="7" type="ORF">FDP08_19760</name>
</gene>
<evidence type="ECO:0000256" key="3">
    <source>
        <dbReference type="ARBA" id="ARBA00023002"/>
    </source>
</evidence>
<dbReference type="SUPFAM" id="SSF56796">
    <property type="entry name" value="Dehydroquinate synthase-like"/>
    <property type="match status" value="1"/>
</dbReference>
<dbReference type="Proteomes" id="UP000308488">
    <property type="component" value="Unassembled WGS sequence"/>
</dbReference>
<dbReference type="AlphaFoldDB" id="A0A4U6QRD6"/>
<evidence type="ECO:0000256" key="4">
    <source>
        <dbReference type="ARBA" id="ARBA00023027"/>
    </source>
</evidence>
<dbReference type="PANTHER" id="PTHR11496">
    <property type="entry name" value="ALCOHOL DEHYDROGENASE"/>
    <property type="match status" value="1"/>
</dbReference>
<name>A0A4U6QRD6_9GAMM</name>
<dbReference type="GO" id="GO:0004022">
    <property type="term" value="F:alcohol dehydrogenase (NAD+) activity"/>
    <property type="evidence" value="ECO:0007669"/>
    <property type="project" value="TreeGrafter"/>
</dbReference>